<comment type="caution">
    <text evidence="1">The sequence shown here is derived from an EMBL/GenBank/DDBJ whole genome shotgun (WGS) entry which is preliminary data.</text>
</comment>
<evidence type="ECO:0000313" key="1">
    <source>
        <dbReference type="EMBL" id="NIJ66014.1"/>
    </source>
</evidence>
<keyword evidence="2" id="KW-1185">Reference proteome</keyword>
<dbReference type="EMBL" id="JAASQV010000002">
    <property type="protein sequence ID" value="NIJ66014.1"/>
    <property type="molecule type" value="Genomic_DNA"/>
</dbReference>
<proteinExistence type="predicted"/>
<sequence length="352" mass="38055">MGYEPLSTQVKGRLVSASRKLRTANPMGFVGRMLEDSFPLPLGDPRYAANALVPGAAPIEPVFGSNQSRALAFHLEPLGPEASGCERRDMASREMRRLVGDNFGREALYWFDGASESHRSLTRSGGLRYGAFFGSSFDQNGLESATVTYEGGGSNPMTEVNPALARLIGQAMAAMPGLRPVFTTLVAGRDYGSQWITFLLTNRFRIADMRPMLDELGLGERLASILQIVGVALGGRFDVPDGAALVAFGRSPQGVELDLQIMLDAIPDVPPNFLQLLTMNLRERPRELAALERFLEAFTPADDIWPGRFTILGIRVGPGGPPRVKLYLRPVEFEITPAASLVSAAPPVPVAA</sequence>
<gene>
    <name evidence="1" type="ORF">FHR20_002976</name>
</gene>
<dbReference type="Proteomes" id="UP000564677">
    <property type="component" value="Unassembled WGS sequence"/>
</dbReference>
<accession>A0A7X5ZWQ0</accession>
<dbReference type="RefSeq" id="WP_167300308.1">
    <property type="nucleotide sequence ID" value="NZ_JAASQV010000002.1"/>
</dbReference>
<protein>
    <submittedName>
        <fullName evidence="1">Uncharacterized protein</fullName>
    </submittedName>
</protein>
<name>A0A7X5ZWQ0_9SPHN</name>
<evidence type="ECO:0000313" key="2">
    <source>
        <dbReference type="Proteomes" id="UP000564677"/>
    </source>
</evidence>
<organism evidence="1 2">
    <name type="scientific">Sphingomonas leidyi</name>
    <dbReference type="NCBI Taxonomy" id="68569"/>
    <lineage>
        <taxon>Bacteria</taxon>
        <taxon>Pseudomonadati</taxon>
        <taxon>Pseudomonadota</taxon>
        <taxon>Alphaproteobacteria</taxon>
        <taxon>Sphingomonadales</taxon>
        <taxon>Sphingomonadaceae</taxon>
        <taxon>Sphingomonas</taxon>
    </lineage>
</organism>
<reference evidence="1 2" key="1">
    <citation type="submission" date="2020-03" db="EMBL/GenBank/DDBJ databases">
        <title>Genomic Encyclopedia of Type Strains, Phase IV (KMG-IV): sequencing the most valuable type-strain genomes for metagenomic binning, comparative biology and taxonomic classification.</title>
        <authorList>
            <person name="Goeker M."/>
        </authorList>
    </citation>
    <scope>NUCLEOTIDE SEQUENCE [LARGE SCALE GENOMIC DNA]</scope>
    <source>
        <strain evidence="1 2">DSM 4733</strain>
    </source>
</reference>
<dbReference type="AlphaFoldDB" id="A0A7X5ZWQ0"/>